<dbReference type="Proteomes" id="UP000002058">
    <property type="component" value="Unassembled WGS sequence"/>
</dbReference>
<gene>
    <name evidence="1" type="ORF">UREG_02994</name>
</gene>
<evidence type="ECO:0000313" key="1">
    <source>
        <dbReference type="EMBL" id="EEP78149.1"/>
    </source>
</evidence>
<dbReference type="eggNOG" id="ENOG502SSBB">
    <property type="taxonomic scope" value="Eukaryota"/>
</dbReference>
<proteinExistence type="predicted"/>
<dbReference type="EMBL" id="CH476616">
    <property type="protein sequence ID" value="EEP78149.1"/>
    <property type="molecule type" value="Genomic_DNA"/>
</dbReference>
<keyword evidence="2" id="KW-1185">Reference proteome</keyword>
<dbReference type="OrthoDB" id="3259529at2759"/>
<sequence length="196" mass="22504">MASDEITGYPGDISVSNNGIKEAAEVIRVLEDAQVPCCMVAEPALIYYGTGRVMTAVHMPCTPETIEYSHNRIPYPKLPVYTQSLLDTLNLVDLDDLVDGMNLTYEWGDENLDLDRGPDANWGRWRADFLSEGAKAEDEEIPQWCFNPPSLRTIWRKAVSAEAKRNRQSWKYMPHMETRFRKYGQQDPRLRPRAYC</sequence>
<dbReference type="KEGG" id="ure:UREG_02994"/>
<dbReference type="RefSeq" id="XP_002543478.1">
    <property type="nucleotide sequence ID" value="XM_002543432.1"/>
</dbReference>
<dbReference type="VEuPathDB" id="FungiDB:UREG_02994"/>
<name>C4JNJ6_UNCRE</name>
<dbReference type="InParanoid" id="C4JNJ6"/>
<dbReference type="AlphaFoldDB" id="C4JNJ6"/>
<dbReference type="GeneID" id="8439013"/>
<evidence type="ECO:0000313" key="2">
    <source>
        <dbReference type="Proteomes" id="UP000002058"/>
    </source>
</evidence>
<reference evidence="2" key="1">
    <citation type="journal article" date="2009" name="Genome Res.">
        <title>Comparative genomic analyses of the human fungal pathogens Coccidioides and their relatives.</title>
        <authorList>
            <person name="Sharpton T.J."/>
            <person name="Stajich J.E."/>
            <person name="Rounsley S.D."/>
            <person name="Gardner M.J."/>
            <person name="Wortman J.R."/>
            <person name="Jordar V.S."/>
            <person name="Maiti R."/>
            <person name="Kodira C.D."/>
            <person name="Neafsey D.E."/>
            <person name="Zeng Q."/>
            <person name="Hung C.-Y."/>
            <person name="McMahan C."/>
            <person name="Muszewska A."/>
            <person name="Grynberg M."/>
            <person name="Mandel M.A."/>
            <person name="Kellner E.M."/>
            <person name="Barker B.M."/>
            <person name="Galgiani J.N."/>
            <person name="Orbach M.J."/>
            <person name="Kirkland T.N."/>
            <person name="Cole G.T."/>
            <person name="Henn M.R."/>
            <person name="Birren B.W."/>
            <person name="Taylor J.W."/>
        </authorList>
    </citation>
    <scope>NUCLEOTIDE SEQUENCE [LARGE SCALE GENOMIC DNA]</scope>
    <source>
        <strain evidence="2">UAMH 1704</strain>
    </source>
</reference>
<dbReference type="HOGENOM" id="CLU_097663_0_0_1"/>
<protein>
    <submittedName>
        <fullName evidence="1">Uncharacterized protein</fullName>
    </submittedName>
</protein>
<accession>C4JNJ6</accession>
<organism evidence="1 2">
    <name type="scientific">Uncinocarpus reesii (strain UAMH 1704)</name>
    <dbReference type="NCBI Taxonomy" id="336963"/>
    <lineage>
        <taxon>Eukaryota</taxon>
        <taxon>Fungi</taxon>
        <taxon>Dikarya</taxon>
        <taxon>Ascomycota</taxon>
        <taxon>Pezizomycotina</taxon>
        <taxon>Eurotiomycetes</taxon>
        <taxon>Eurotiomycetidae</taxon>
        <taxon>Onygenales</taxon>
        <taxon>Onygenaceae</taxon>
        <taxon>Uncinocarpus</taxon>
    </lineage>
</organism>
<dbReference type="OMA" id="DYALIYY"/>